<evidence type="ECO:0000256" key="2">
    <source>
        <dbReference type="SAM" id="Phobius"/>
    </source>
</evidence>
<organism evidence="3 4">
    <name type="scientific">Ophiophagus hannah</name>
    <name type="common">King cobra</name>
    <name type="synonym">Naja hannah</name>
    <dbReference type="NCBI Taxonomy" id="8665"/>
    <lineage>
        <taxon>Eukaryota</taxon>
        <taxon>Metazoa</taxon>
        <taxon>Chordata</taxon>
        <taxon>Craniata</taxon>
        <taxon>Vertebrata</taxon>
        <taxon>Euteleostomi</taxon>
        <taxon>Lepidosauria</taxon>
        <taxon>Squamata</taxon>
        <taxon>Bifurcata</taxon>
        <taxon>Unidentata</taxon>
        <taxon>Episquamata</taxon>
        <taxon>Toxicofera</taxon>
        <taxon>Serpentes</taxon>
        <taxon>Colubroidea</taxon>
        <taxon>Elapidae</taxon>
        <taxon>Elapinae</taxon>
        <taxon>Ophiophagus</taxon>
    </lineage>
</organism>
<feature type="compositionally biased region" description="Low complexity" evidence="1">
    <location>
        <begin position="11"/>
        <end position="28"/>
    </location>
</feature>
<feature type="transmembrane region" description="Helical" evidence="2">
    <location>
        <begin position="171"/>
        <end position="194"/>
    </location>
</feature>
<evidence type="ECO:0000313" key="3">
    <source>
        <dbReference type="EMBL" id="ETE56392.1"/>
    </source>
</evidence>
<evidence type="ECO:0000256" key="1">
    <source>
        <dbReference type="SAM" id="MobiDB-lite"/>
    </source>
</evidence>
<dbReference type="AlphaFoldDB" id="V8N4A3"/>
<keyword evidence="2" id="KW-0812">Transmembrane</keyword>
<evidence type="ECO:0000313" key="4">
    <source>
        <dbReference type="Proteomes" id="UP000018936"/>
    </source>
</evidence>
<gene>
    <name evidence="3" type="primary">Rnf167</name>
    <name evidence="3" type="ORF">L345_17897</name>
</gene>
<keyword evidence="2" id="KW-1133">Transmembrane helix</keyword>
<feature type="compositionally biased region" description="Gly residues" evidence="1">
    <location>
        <begin position="45"/>
        <end position="55"/>
    </location>
</feature>
<feature type="region of interest" description="Disordered" evidence="1">
    <location>
        <begin position="1"/>
        <end position="60"/>
    </location>
</feature>
<sequence>MPACPSRHLRPTAASSSPSSGGSTAALTSREKGLTPPPPCEDKAQGGGPSGGEAGLGSRLSPSGVSWQGFHAQQAGFLGVIVHNVGSDDLLNMVWEDGEWRQEALPWALGVPRLPRPPQLTAPLPPPDQLRRHITVPSVFTGETAATYLRSLFTYERGGHIILIPEYIFPLGYYLIPFTGVVGVVIAVMCTILVRGHRGLAERRGG</sequence>
<name>V8N4A3_OPHHA</name>
<protein>
    <submittedName>
        <fullName evidence="3">E3 ubiquitin-protein ligase</fullName>
    </submittedName>
</protein>
<feature type="non-terminal residue" evidence="3">
    <location>
        <position position="1"/>
    </location>
</feature>
<accession>V8N4A3</accession>
<proteinExistence type="predicted"/>
<reference evidence="3 4" key="1">
    <citation type="journal article" date="2013" name="Proc. Natl. Acad. Sci. U.S.A.">
        <title>The king cobra genome reveals dynamic gene evolution and adaptation in the snake venom system.</title>
        <authorList>
            <person name="Vonk F.J."/>
            <person name="Casewell N.R."/>
            <person name="Henkel C.V."/>
            <person name="Heimberg A.M."/>
            <person name="Jansen H.J."/>
            <person name="McCleary R.J."/>
            <person name="Kerkkamp H.M."/>
            <person name="Vos R.A."/>
            <person name="Guerreiro I."/>
            <person name="Calvete J.J."/>
            <person name="Wuster W."/>
            <person name="Woods A.E."/>
            <person name="Logan J.M."/>
            <person name="Harrison R.A."/>
            <person name="Castoe T.A."/>
            <person name="de Koning A.P."/>
            <person name="Pollock D.D."/>
            <person name="Yandell M."/>
            <person name="Calderon D."/>
            <person name="Renjifo C."/>
            <person name="Currier R.B."/>
            <person name="Salgado D."/>
            <person name="Pla D."/>
            <person name="Sanz L."/>
            <person name="Hyder A.S."/>
            <person name="Ribeiro J.M."/>
            <person name="Arntzen J.W."/>
            <person name="van den Thillart G.E."/>
            <person name="Boetzer M."/>
            <person name="Pirovano W."/>
            <person name="Dirks R.P."/>
            <person name="Spaink H.P."/>
            <person name="Duboule D."/>
            <person name="McGlinn E."/>
            <person name="Kini R.M."/>
            <person name="Richardson M.K."/>
        </authorList>
    </citation>
    <scope>NUCLEOTIDE SEQUENCE</scope>
    <source>
        <tissue evidence="3">Blood</tissue>
    </source>
</reference>
<comment type="caution">
    <text evidence="3">The sequence shown here is derived from an EMBL/GenBank/DDBJ whole genome shotgun (WGS) entry which is preliminary data.</text>
</comment>
<dbReference type="OrthoDB" id="8062037at2759"/>
<dbReference type="EMBL" id="AZIM01024467">
    <property type="protein sequence ID" value="ETE56392.1"/>
    <property type="molecule type" value="Genomic_DNA"/>
</dbReference>
<keyword evidence="2" id="KW-0472">Membrane</keyword>
<dbReference type="Proteomes" id="UP000018936">
    <property type="component" value="Unassembled WGS sequence"/>
</dbReference>
<keyword evidence="4" id="KW-1185">Reference proteome</keyword>